<evidence type="ECO:0000256" key="6">
    <source>
        <dbReference type="RuleBase" id="RU363041"/>
    </source>
</evidence>
<dbReference type="InterPro" id="IPR051598">
    <property type="entry name" value="TSUP/Inactive_protease-like"/>
</dbReference>
<name>A0ABT0TB96_9CORY</name>
<feature type="transmembrane region" description="Helical" evidence="6">
    <location>
        <begin position="201"/>
        <end position="226"/>
    </location>
</feature>
<dbReference type="InterPro" id="IPR002781">
    <property type="entry name" value="TM_pro_TauE-like"/>
</dbReference>
<evidence type="ECO:0000313" key="9">
    <source>
        <dbReference type="Proteomes" id="UP001203579"/>
    </source>
</evidence>
<keyword evidence="3 6" id="KW-0812">Transmembrane</keyword>
<evidence type="ECO:0000256" key="3">
    <source>
        <dbReference type="ARBA" id="ARBA00022692"/>
    </source>
</evidence>
<comment type="subcellular location">
    <subcellularLocation>
        <location evidence="6">Cell membrane</location>
        <topology evidence="6">Multi-pass membrane protein</topology>
    </subcellularLocation>
    <subcellularLocation>
        <location evidence="1">Membrane</location>
        <topology evidence="1">Multi-pass membrane protein</topology>
    </subcellularLocation>
</comment>
<sequence length="338" mass="34185">MRSLILIALAGAAAQLVDGGIGMGFGVTSTTILLLAGLGPATASAVVHTSELGTTLVSGISHWRFGNVHWPTVLKLGVPGGLSAFVGATVLSNLSLEAAAPVTAAILIALGINLVWRFSRTPSAAPRESRPHSTPFLAGLGVVGGFVDASGGGGWGPISTSTLMAVGREQPRRIVGTVNTAEFLVTFGATAGFIVGLWEEIVANAAAVVALLVGGAITAPVAAWLISRINPTLLGGFVGTAIVALNIPKALGWALQHPQTLIVQFIALVLGVAVTVWGNARRARRAGGKENEHSGASTAPQRGGSRVVETTEPTGRDGFPVGTPAEDSEPVGASSPRS</sequence>
<keyword evidence="4 6" id="KW-1133">Transmembrane helix</keyword>
<evidence type="ECO:0000256" key="7">
    <source>
        <dbReference type="SAM" id="MobiDB-lite"/>
    </source>
</evidence>
<protein>
    <recommendedName>
        <fullName evidence="6">Probable membrane transporter protein</fullName>
    </recommendedName>
</protein>
<feature type="region of interest" description="Disordered" evidence="7">
    <location>
        <begin position="284"/>
        <end position="338"/>
    </location>
</feature>
<dbReference type="EMBL" id="JAMKFF010000008">
    <property type="protein sequence ID" value="MCL8494363.1"/>
    <property type="molecule type" value="Genomic_DNA"/>
</dbReference>
<keyword evidence="5 6" id="KW-0472">Membrane</keyword>
<keyword evidence="6" id="KW-1003">Cell membrane</keyword>
<feature type="transmembrane region" description="Helical" evidence="6">
    <location>
        <begin position="174"/>
        <end position="195"/>
    </location>
</feature>
<dbReference type="RefSeq" id="WP_250224517.1">
    <property type="nucleotide sequence ID" value="NZ_JAMFTR010000008.1"/>
</dbReference>
<feature type="transmembrane region" description="Helical" evidence="6">
    <location>
        <begin position="98"/>
        <end position="116"/>
    </location>
</feature>
<evidence type="ECO:0000256" key="5">
    <source>
        <dbReference type="ARBA" id="ARBA00023136"/>
    </source>
</evidence>
<evidence type="ECO:0000256" key="2">
    <source>
        <dbReference type="ARBA" id="ARBA00009142"/>
    </source>
</evidence>
<feature type="transmembrane region" description="Helical" evidence="6">
    <location>
        <begin position="261"/>
        <end position="280"/>
    </location>
</feature>
<dbReference type="Pfam" id="PF01925">
    <property type="entry name" value="TauE"/>
    <property type="match status" value="1"/>
</dbReference>
<comment type="caution">
    <text evidence="8">The sequence shown here is derived from an EMBL/GenBank/DDBJ whole genome shotgun (WGS) entry which is preliminary data.</text>
</comment>
<reference evidence="8 9" key="1">
    <citation type="submission" date="2022-05" db="EMBL/GenBank/DDBJ databases">
        <title>Corynebacterium sp. B5-R-101 sp. nov., isolated from human feces.</title>
        <authorList>
            <person name="Shamsuzzaman M."/>
            <person name="Dahal R.H."/>
        </authorList>
    </citation>
    <scope>NUCLEOTIDE SEQUENCE [LARGE SCALE GENOMIC DNA]</scope>
    <source>
        <strain evidence="8 9">B5-R-101</strain>
    </source>
</reference>
<gene>
    <name evidence="8" type="ORF">M5J06_09525</name>
</gene>
<dbReference type="Proteomes" id="UP001203579">
    <property type="component" value="Unassembled WGS sequence"/>
</dbReference>
<accession>A0ABT0TB96</accession>
<dbReference type="PANTHER" id="PTHR43701:SF12">
    <property type="entry name" value="MEMBRANE TRANSPORTER PROTEIN YTNM-RELATED"/>
    <property type="match status" value="1"/>
</dbReference>
<keyword evidence="9" id="KW-1185">Reference proteome</keyword>
<proteinExistence type="inferred from homology"/>
<feature type="transmembrane region" description="Helical" evidence="6">
    <location>
        <begin position="233"/>
        <end position="255"/>
    </location>
</feature>
<organism evidence="8 9">
    <name type="scientific">Corynebacterium intestinale</name>
    <dbReference type="NCBI Taxonomy" id="2943492"/>
    <lineage>
        <taxon>Bacteria</taxon>
        <taxon>Bacillati</taxon>
        <taxon>Actinomycetota</taxon>
        <taxon>Actinomycetes</taxon>
        <taxon>Mycobacteriales</taxon>
        <taxon>Corynebacteriaceae</taxon>
        <taxon>Corynebacterium</taxon>
    </lineage>
</organism>
<dbReference type="PANTHER" id="PTHR43701">
    <property type="entry name" value="MEMBRANE TRANSPORTER PROTEIN MJ0441-RELATED"/>
    <property type="match status" value="1"/>
</dbReference>
<evidence type="ECO:0000256" key="4">
    <source>
        <dbReference type="ARBA" id="ARBA00022989"/>
    </source>
</evidence>
<evidence type="ECO:0000313" key="8">
    <source>
        <dbReference type="EMBL" id="MCL8494363.1"/>
    </source>
</evidence>
<evidence type="ECO:0000256" key="1">
    <source>
        <dbReference type="ARBA" id="ARBA00004141"/>
    </source>
</evidence>
<comment type="similarity">
    <text evidence="2 6">Belongs to the 4-toluene sulfonate uptake permease (TSUP) (TC 2.A.102) family.</text>
</comment>